<feature type="region of interest" description="Disordered" evidence="10">
    <location>
        <begin position="490"/>
        <end position="561"/>
    </location>
</feature>
<keyword evidence="4 9" id="KW-0678">Repressor</keyword>
<comment type="subunit">
    <text evidence="9">Component of the Mediator complex.</text>
</comment>
<feature type="compositionally biased region" description="Polar residues" evidence="10">
    <location>
        <begin position="809"/>
        <end position="818"/>
    </location>
</feature>
<evidence type="ECO:0000256" key="2">
    <source>
        <dbReference type="ARBA" id="ARBA00009354"/>
    </source>
</evidence>
<keyword evidence="14" id="KW-1185">Reference proteome</keyword>
<evidence type="ECO:0000256" key="3">
    <source>
        <dbReference type="ARBA" id="ARBA00019618"/>
    </source>
</evidence>
<dbReference type="GO" id="GO:0003713">
    <property type="term" value="F:transcription coactivator activity"/>
    <property type="evidence" value="ECO:0007669"/>
    <property type="project" value="TreeGrafter"/>
</dbReference>
<proteinExistence type="inferred from homology"/>
<feature type="compositionally biased region" description="Polar residues" evidence="10">
    <location>
        <begin position="1304"/>
        <end position="1330"/>
    </location>
</feature>
<feature type="region of interest" description="Disordered" evidence="10">
    <location>
        <begin position="932"/>
        <end position="986"/>
    </location>
</feature>
<dbReference type="InterPro" id="IPR009401">
    <property type="entry name" value="Med13_C"/>
</dbReference>
<feature type="region of interest" description="Disordered" evidence="10">
    <location>
        <begin position="1407"/>
        <end position="1435"/>
    </location>
</feature>
<evidence type="ECO:0000256" key="7">
    <source>
        <dbReference type="ARBA" id="ARBA00023163"/>
    </source>
</evidence>
<evidence type="ECO:0000313" key="14">
    <source>
        <dbReference type="Proteomes" id="UP000054560"/>
    </source>
</evidence>
<feature type="compositionally biased region" description="Low complexity" evidence="10">
    <location>
        <begin position="797"/>
        <end position="808"/>
    </location>
</feature>
<evidence type="ECO:0000259" key="11">
    <source>
        <dbReference type="Pfam" id="PF06333"/>
    </source>
</evidence>
<feature type="compositionally biased region" description="Basic and acidic residues" evidence="10">
    <location>
        <begin position="959"/>
        <end position="971"/>
    </location>
</feature>
<comment type="similarity">
    <text evidence="2 9">Belongs to the Mediator complex subunit 13 family.</text>
</comment>
<feature type="domain" description="Mediator complex subunit Med13 C-terminal" evidence="11">
    <location>
        <begin position="1693"/>
        <end position="1762"/>
    </location>
</feature>
<evidence type="ECO:0000256" key="4">
    <source>
        <dbReference type="ARBA" id="ARBA00022491"/>
    </source>
</evidence>
<feature type="compositionally biased region" description="Polar residues" evidence="10">
    <location>
        <begin position="940"/>
        <end position="958"/>
    </location>
</feature>
<keyword evidence="6 9" id="KW-0010">Activator</keyword>
<comment type="function">
    <text evidence="9">Component of the Mediator complex, a coactivator involved in regulated transcription of nearly all RNA polymerase II-dependent genes. Mediator functions as a bridge to convey information from gene-specific regulatory proteins to the basal RNA polymerase II transcription machinery. Mediator is recruited to promoters by direct interactions with regulatory proteins and serves as a scaffold for the assembly of a functional preinitiation complex with RNA polymerase II and the general transcription factors.</text>
</comment>
<dbReference type="GeneID" id="25910340"/>
<feature type="region of interest" description="Disordered" evidence="10">
    <location>
        <begin position="753"/>
        <end position="830"/>
    </location>
</feature>
<evidence type="ECO:0000259" key="12">
    <source>
        <dbReference type="Pfam" id="PF18296"/>
    </source>
</evidence>
<feature type="region of interest" description="Disordered" evidence="10">
    <location>
        <begin position="1075"/>
        <end position="1096"/>
    </location>
</feature>
<comment type="subcellular location">
    <subcellularLocation>
        <location evidence="1 9">Nucleus</location>
    </subcellularLocation>
</comment>
<feature type="compositionally biased region" description="Polar residues" evidence="10">
    <location>
        <begin position="1426"/>
        <end position="1435"/>
    </location>
</feature>
<dbReference type="RefSeq" id="XP_014151612.1">
    <property type="nucleotide sequence ID" value="XM_014296137.1"/>
</dbReference>
<feature type="region of interest" description="Disordered" evidence="10">
    <location>
        <begin position="1919"/>
        <end position="1955"/>
    </location>
</feature>
<feature type="region of interest" description="Disordered" evidence="10">
    <location>
        <begin position="443"/>
        <end position="477"/>
    </location>
</feature>
<evidence type="ECO:0000256" key="5">
    <source>
        <dbReference type="ARBA" id="ARBA00023015"/>
    </source>
</evidence>
<dbReference type="eggNOG" id="KOG3600">
    <property type="taxonomic scope" value="Eukaryota"/>
</dbReference>
<accession>A0A0L0FLS9</accession>
<feature type="compositionally biased region" description="Low complexity" evidence="10">
    <location>
        <begin position="1935"/>
        <end position="1944"/>
    </location>
</feature>
<keyword evidence="8 9" id="KW-0539">Nucleus</keyword>
<evidence type="ECO:0000256" key="9">
    <source>
        <dbReference type="RuleBase" id="RU364134"/>
    </source>
</evidence>
<dbReference type="STRING" id="667725.A0A0L0FLS9"/>
<dbReference type="GO" id="GO:0016592">
    <property type="term" value="C:mediator complex"/>
    <property type="evidence" value="ECO:0007669"/>
    <property type="project" value="InterPro"/>
</dbReference>
<protein>
    <recommendedName>
        <fullName evidence="3 9">Mediator of RNA polymerase II transcription subunit 13</fullName>
    </recommendedName>
</protein>
<dbReference type="PANTHER" id="PTHR48249">
    <property type="entry name" value="MEDIATOR OF RNA POLYMERASE II TRANSCRIPTION SUBUNIT 13"/>
    <property type="match status" value="1"/>
</dbReference>
<evidence type="ECO:0000256" key="1">
    <source>
        <dbReference type="ARBA" id="ARBA00004123"/>
    </source>
</evidence>
<dbReference type="Proteomes" id="UP000054560">
    <property type="component" value="Unassembled WGS sequence"/>
</dbReference>
<dbReference type="PANTHER" id="PTHR48249:SF3">
    <property type="entry name" value="MEDIATOR OF RNA POLYMERASE II TRANSCRIPTION SUBUNIT 13"/>
    <property type="match status" value="1"/>
</dbReference>
<evidence type="ECO:0000256" key="8">
    <source>
        <dbReference type="ARBA" id="ARBA00023242"/>
    </source>
</evidence>
<feature type="region of interest" description="Disordered" evidence="10">
    <location>
        <begin position="1765"/>
        <end position="1801"/>
    </location>
</feature>
<dbReference type="Pfam" id="PF06333">
    <property type="entry name" value="Med13_C"/>
    <property type="match status" value="2"/>
</dbReference>
<sequence>MRLGKWFLFRDHGGVPLTGNNAVSLTFCLYGSTVCMYVKVERRLLRPIGNTDLDQALQASTRDAPCELPSVLLCPYALPAKLMHSPPVSTSEREMLAKAWSVFFPSLFDVDTGGMLDCEKMPSFVTVTMEDSTMGMLYPTVCVYRAIHMRSSTEDKKLLANVLIGATWRERLVDTMRLTDNSAALLSVPNGTVNTVATDSMNDERQVSINSAGEGYDGCELWSVEARNSIADGAMTKPSATRVPMTTISSLATAACTEQEAATGEHSDTGLVATKVDTEEWDDVTILSSVNTDTSRASSAGGGASAKKRVLDADELVEEVLGSSADLPQAKKVKMEGKNSSLATSTGVKGGVSVDSKSGIVSTQPYASQSLLHANTGSLVNVASPLGAIRMPGVGRGAQVKIDPVFAPPVAIKGEAEEEIVLDSGSRTTSTGTLAVGTATNTAAKTSAAAKAGGPRKKGQLSKKSSLARKSSTGSVMDLSEVTEDDFDFFTEPTPKVRKSTGPGTKADAPGEKGAGSTKTTAAAKGSGPAGSEAKVTTKRTKSLKKLPSTSSNPDVAPSTSVATTATADRIFPFFSKLLDRGKSGVIGNPTRNVAYRAPPLLSTGKAALATVPVKKSSEKEGINLTVQMNKSVTSMLIKHSSRLRNRNKKYYSGQGVACTGVVSKYACSGAIDPPSTINLAYGVVQGLTPVVQSQLRHRPRYIKEPLPKLSTFTTRGYCPLKMKCTVPAILRQDPRRESIAWLKSTKPRPYTFKDGLKRHASSSSSSSESSSDSEGDLTSTKGGPLSQPITFKRDASNISITNTSGTTRAASVATSPAKNGGKTATEDVGGSCDAQLVTVDSVLANLLISATSLNNCGVECSSAGFGGPSPLFDLEADDAAAEGSDGAHSGGVERKGSILTYKRTRIPEVESKFIKALLSVDLDINPNHENECAYDTKHSNTLTSIDSSSRSTPVTPQRRTDPAHGSSKHDSARKRSRISRTPTKSVLATEPSFLENVLQSGEACAPDCEKHASECAACMVCMRLQGLEVIALEAFYNWGEVETDAIAFHLADRYTELPIESFARMYPNQYTTPSACSEANMDNPPDSGFSDSPSDDVVVVDSRLGASDRRRSSSSTPPDENMHQNCFWQKLWRRSLAATTGCLPSVLFQLHSAPKSVTVAPIPESHSNGLATNTAAHLLPISAGVNLTKNISRVLSDTQINGVDPKTVTVSNGTDIAAATTQTQSSSQTEGALTSLSWTKEYTSFDAIQCSASNAAVSSALCTRNKARLSGALSLLPGVVSEIIMSIRASLQLTVSAGGESFEPSNRTGSLMATSSGTMQEDDITSSAVSRRGGDAGGTANSAELGESNVVSPAQNSDTSTRMSIPFTVSGPMSIRGLSALEAPAENTTSIAVAPRLTRVWRDDVMPPSAHNAHTYSDPHKNSTNEDSSPSEYTRTLRVPDVVCRLDDDVISTSPMALQHWDRLSLEPLNSQKTIRYIALCPDNPYLMTRCSAFLQNVSASFRMLRLGSHVPFAVNQQEVSTLFDNCIYKVGMASGPDTKEDPLAPASVRASDGMCAYFNACTFLAAMLSVLVVPKSYDDPCQFYDNKSHYVVYFVNTFAQDTACADISACFTHLLGHLPRTARHLVTMQVIQVEDLVTPGSGGYAGLSNAIGLSKRHALNVYNKCRSMMYARKPIFDNDNNPMIIDPYYLYTPAYRLDDTPQRVKFSADNEMLAAEEIVSRMLHCAYAVSGPWLVSVWTDSVGELLEMKTFYLGSDAHANTHSATSANTNTNTDTSANSGVNSDSGAGNPSGDIPSSDEAKGQTIAMLLAHYAIGLVRRTSMPWRIIIGKLGLLSTGESAIWKDVCTAAGLRAINQSMMDGCNVCSVTGLALQRPTIVSCSVVSLSPEANLQIFGAAHSQGDPSGAADLSTGTDELREKKGFPKMPHKKRRPTTPTGATGPAHGSEGADRPSTTYLSRTHTLSFDRPILSNELAGDFAQPLSTSFLCTVFANAGGSARAKGLAASPAFAAYDVNTELPFSLKLGLVVHGSILSHGRSSDPTYRMLKEVLSEETEAMDADLNHPILKDGKSTTIALMDCIGNQYHNLSWLTATPFSPERTCLLPQHFAVLTRLIGLVCSDSISCAEVDSARAT</sequence>
<feature type="compositionally biased region" description="Low complexity" evidence="10">
    <location>
        <begin position="515"/>
        <end position="535"/>
    </location>
</feature>
<evidence type="ECO:0000313" key="13">
    <source>
        <dbReference type="EMBL" id="KNC77710.1"/>
    </source>
</evidence>
<feature type="compositionally biased region" description="Low complexity" evidence="10">
    <location>
        <begin position="1085"/>
        <end position="1096"/>
    </location>
</feature>
<feature type="compositionally biased region" description="Low complexity" evidence="10">
    <location>
        <begin position="462"/>
        <end position="472"/>
    </location>
</feature>
<feature type="compositionally biased region" description="Low complexity" evidence="10">
    <location>
        <begin position="546"/>
        <end position="561"/>
    </location>
</feature>
<dbReference type="OrthoDB" id="103819at2759"/>
<evidence type="ECO:0000256" key="6">
    <source>
        <dbReference type="ARBA" id="ARBA00023159"/>
    </source>
</evidence>
<dbReference type="EMBL" id="KQ242654">
    <property type="protein sequence ID" value="KNC77710.1"/>
    <property type="molecule type" value="Genomic_DNA"/>
</dbReference>
<dbReference type="InterPro" id="IPR041285">
    <property type="entry name" value="MID_MedPIWI"/>
</dbReference>
<gene>
    <name evidence="13" type="ORF">SARC_09836</name>
</gene>
<feature type="compositionally biased region" description="Low complexity" evidence="10">
    <location>
        <begin position="1765"/>
        <end position="1781"/>
    </location>
</feature>
<dbReference type="InterPro" id="IPR051139">
    <property type="entry name" value="Mediator_complx_sub13"/>
</dbReference>
<feature type="domain" description="MID" evidence="12">
    <location>
        <begin position="1474"/>
        <end position="1668"/>
    </location>
</feature>
<reference evidence="13 14" key="1">
    <citation type="submission" date="2011-02" db="EMBL/GenBank/DDBJ databases">
        <title>The Genome Sequence of Sphaeroforma arctica JP610.</title>
        <authorList>
            <consortium name="The Broad Institute Genome Sequencing Platform"/>
            <person name="Russ C."/>
            <person name="Cuomo C."/>
            <person name="Young S.K."/>
            <person name="Zeng Q."/>
            <person name="Gargeya S."/>
            <person name="Alvarado L."/>
            <person name="Berlin A."/>
            <person name="Chapman S.B."/>
            <person name="Chen Z."/>
            <person name="Freedman E."/>
            <person name="Gellesch M."/>
            <person name="Goldberg J."/>
            <person name="Griggs A."/>
            <person name="Gujja S."/>
            <person name="Heilman E."/>
            <person name="Heiman D."/>
            <person name="Howarth C."/>
            <person name="Mehta T."/>
            <person name="Neiman D."/>
            <person name="Pearson M."/>
            <person name="Roberts A."/>
            <person name="Saif S."/>
            <person name="Shea T."/>
            <person name="Shenoy N."/>
            <person name="Sisk P."/>
            <person name="Stolte C."/>
            <person name="Sykes S."/>
            <person name="White J."/>
            <person name="Yandava C."/>
            <person name="Burger G."/>
            <person name="Gray M.W."/>
            <person name="Holland P.W.H."/>
            <person name="King N."/>
            <person name="Lang F.B.F."/>
            <person name="Roger A.J."/>
            <person name="Ruiz-Trillo I."/>
            <person name="Haas B."/>
            <person name="Nusbaum C."/>
            <person name="Birren B."/>
        </authorList>
    </citation>
    <scope>NUCLEOTIDE SEQUENCE [LARGE SCALE GENOMIC DNA]</scope>
    <source>
        <strain evidence="13 14">JP610</strain>
    </source>
</reference>
<feature type="compositionally biased region" description="Low complexity" evidence="10">
    <location>
        <begin position="443"/>
        <end position="453"/>
    </location>
</feature>
<organism evidence="13 14">
    <name type="scientific">Sphaeroforma arctica JP610</name>
    <dbReference type="NCBI Taxonomy" id="667725"/>
    <lineage>
        <taxon>Eukaryota</taxon>
        <taxon>Ichthyosporea</taxon>
        <taxon>Ichthyophonida</taxon>
        <taxon>Sphaeroforma</taxon>
    </lineage>
</organism>
<dbReference type="GO" id="GO:0045944">
    <property type="term" value="P:positive regulation of transcription by RNA polymerase II"/>
    <property type="evidence" value="ECO:0007669"/>
    <property type="project" value="TreeGrafter"/>
</dbReference>
<feature type="compositionally biased region" description="Low complexity" evidence="10">
    <location>
        <begin position="762"/>
        <end position="773"/>
    </location>
</feature>
<feature type="region of interest" description="Disordered" evidence="10">
    <location>
        <begin position="1299"/>
        <end position="1364"/>
    </location>
</feature>
<keyword evidence="5 9" id="KW-0805">Transcription regulation</keyword>
<feature type="domain" description="Mediator complex subunit Med13 C-terminal" evidence="11">
    <location>
        <begin position="1811"/>
        <end position="2111"/>
    </location>
</feature>
<evidence type="ECO:0000256" key="10">
    <source>
        <dbReference type="SAM" id="MobiDB-lite"/>
    </source>
</evidence>
<dbReference type="Pfam" id="PF18296">
    <property type="entry name" value="MID_MedPIWI"/>
    <property type="match status" value="1"/>
</dbReference>
<name>A0A0L0FLS9_9EUKA</name>
<feature type="compositionally biased region" description="Polar residues" evidence="10">
    <location>
        <begin position="1350"/>
        <end position="1364"/>
    </location>
</feature>
<keyword evidence="7 9" id="KW-0804">Transcription</keyword>